<accession>A0A7K3WKR5</accession>
<comment type="caution">
    <text evidence="1">The sequence shown here is derived from an EMBL/GenBank/DDBJ whole genome shotgun (WGS) entry which is preliminary data.</text>
</comment>
<name>A0A7K3WKR5_9FLAO</name>
<evidence type="ECO:0000313" key="2">
    <source>
        <dbReference type="Proteomes" id="UP000486602"/>
    </source>
</evidence>
<gene>
    <name evidence="1" type="ORF">G3O08_01760</name>
</gene>
<reference evidence="1 2" key="1">
    <citation type="submission" date="2020-02" db="EMBL/GenBank/DDBJ databases">
        <title>Out from the shadows clarifying the taxonomy of the family Cryomorphaceae and related taxa by utilizing the GTDB taxonomic framework.</title>
        <authorList>
            <person name="Bowman J.P."/>
        </authorList>
    </citation>
    <scope>NUCLEOTIDE SEQUENCE [LARGE SCALE GENOMIC DNA]</scope>
    <source>
        <strain evidence="1 2">QSSC 1-22</strain>
    </source>
</reference>
<dbReference type="AlphaFoldDB" id="A0A7K3WKR5"/>
<evidence type="ECO:0000313" key="1">
    <source>
        <dbReference type="EMBL" id="NEN22229.1"/>
    </source>
</evidence>
<organism evidence="1 2">
    <name type="scientific">Cryomorpha ignava</name>
    <dbReference type="NCBI Taxonomy" id="101383"/>
    <lineage>
        <taxon>Bacteria</taxon>
        <taxon>Pseudomonadati</taxon>
        <taxon>Bacteroidota</taxon>
        <taxon>Flavobacteriia</taxon>
        <taxon>Flavobacteriales</taxon>
        <taxon>Cryomorphaceae</taxon>
        <taxon>Cryomorpha</taxon>
    </lineage>
</organism>
<dbReference type="EMBL" id="JAAGVY010000002">
    <property type="protein sequence ID" value="NEN22229.1"/>
    <property type="molecule type" value="Genomic_DNA"/>
</dbReference>
<dbReference type="Proteomes" id="UP000486602">
    <property type="component" value="Unassembled WGS sequence"/>
</dbReference>
<sequence>MKNVVTILALSLLIFATNGCNKDDDKPTAKVAEENLTDLHDTLVGGFMSVSSGFYSYDLDIDKDSVFDLLIEVGIQWSPSYGSVFYIRLTPKNDFEMAIDSTSYTRWSWNPSLTDTVYTTYTVPVPEPVILGSTIPGSSMFNNSPCLLYYYRSFGSLGSNYTNAASYKIMAFDFVYLAFRKETDSTPVLGWLKLKYPENDGNGMFGVVLSSCRYSDDSEELVIN</sequence>
<protein>
    <submittedName>
        <fullName evidence="1">Uncharacterized protein</fullName>
    </submittedName>
</protein>
<keyword evidence="2" id="KW-1185">Reference proteome</keyword>
<dbReference type="RefSeq" id="WP_163282951.1">
    <property type="nucleotide sequence ID" value="NZ_JAAGVY010000002.1"/>
</dbReference>
<proteinExistence type="predicted"/>